<evidence type="ECO:0000313" key="5">
    <source>
        <dbReference type="EMBL" id="EMD86807.1"/>
    </source>
</evidence>
<dbReference type="InterPro" id="IPR027417">
    <property type="entry name" value="P-loop_NTPase"/>
</dbReference>
<sequence length="242" mass="27085">MESITLDDSTKQSVVKDIGDFLQPSFAQMCQKNGIPWRRGYLLHGPPGTGKTSFVKAIAAYFQLDVYILSLQDSEMDDTELQNIFMTLPQKSIVLVEELDRISVARRKSKEVSFVQNGLEQNDVKFSLCGLLSSLDGFATAEGYILIVTSNRPELLDETLTRPGRIDRKIEFKLSTKASAMKMFVKIYEGKQANVHMLAKRFGDLIPDNKLSLARIQEFLLASNPEDAITRASVHNSNCEDG</sequence>
<dbReference type="SUPFAM" id="SSF52540">
    <property type="entry name" value="P-loop containing nucleoside triphosphate hydrolases"/>
    <property type="match status" value="1"/>
</dbReference>
<dbReference type="InterPro" id="IPR057495">
    <property type="entry name" value="AAA_lid_BCS1"/>
</dbReference>
<dbReference type="STRING" id="701091.M2UFV5"/>
<dbReference type="Pfam" id="PF00004">
    <property type="entry name" value="AAA"/>
    <property type="match status" value="1"/>
</dbReference>
<accession>M2UFV5</accession>
<evidence type="ECO:0000256" key="1">
    <source>
        <dbReference type="ARBA" id="ARBA00007448"/>
    </source>
</evidence>
<keyword evidence="3" id="KW-0067">ATP-binding</keyword>
<keyword evidence="2" id="KW-0547">Nucleotide-binding</keyword>
<proteinExistence type="inferred from homology"/>
<reference evidence="5 6" key="1">
    <citation type="journal article" date="2012" name="PLoS Pathog.">
        <title>Diverse lifestyles and strategies of plant pathogenesis encoded in the genomes of eighteen Dothideomycetes fungi.</title>
        <authorList>
            <person name="Ohm R.A."/>
            <person name="Feau N."/>
            <person name="Henrissat B."/>
            <person name="Schoch C.L."/>
            <person name="Horwitz B.A."/>
            <person name="Barry K.W."/>
            <person name="Condon B.J."/>
            <person name="Copeland A.C."/>
            <person name="Dhillon B."/>
            <person name="Glaser F."/>
            <person name="Hesse C.N."/>
            <person name="Kosti I."/>
            <person name="LaButti K."/>
            <person name="Lindquist E.A."/>
            <person name="Lucas S."/>
            <person name="Salamov A.A."/>
            <person name="Bradshaw R.E."/>
            <person name="Ciuffetti L."/>
            <person name="Hamelin R.C."/>
            <person name="Kema G.H.J."/>
            <person name="Lawrence C."/>
            <person name="Scott J.A."/>
            <person name="Spatafora J.W."/>
            <person name="Turgeon B.G."/>
            <person name="de Wit P.J.G.M."/>
            <person name="Zhong S."/>
            <person name="Goodwin S.B."/>
            <person name="Grigoriev I.V."/>
        </authorList>
    </citation>
    <scope>NUCLEOTIDE SEQUENCE [LARGE SCALE GENOMIC DNA]</scope>
    <source>
        <strain evidence="6">C5 / ATCC 48332 / race O</strain>
    </source>
</reference>
<dbReference type="InterPro" id="IPR003959">
    <property type="entry name" value="ATPase_AAA_core"/>
</dbReference>
<dbReference type="GO" id="GO:0005524">
    <property type="term" value="F:ATP binding"/>
    <property type="evidence" value="ECO:0007669"/>
    <property type="project" value="UniProtKB-KW"/>
</dbReference>
<dbReference type="OMA" id="MKFASEG"/>
<dbReference type="PANTHER" id="PTHR23070">
    <property type="entry name" value="BCS1 AAA-TYPE ATPASE"/>
    <property type="match status" value="1"/>
</dbReference>
<dbReference type="InterPro" id="IPR003593">
    <property type="entry name" value="AAA+_ATPase"/>
</dbReference>
<feature type="domain" description="AAA+ ATPase" evidence="4">
    <location>
        <begin position="37"/>
        <end position="176"/>
    </location>
</feature>
<gene>
    <name evidence="5" type="ORF">COCHEDRAFT_1198087</name>
</gene>
<dbReference type="Pfam" id="PF25426">
    <property type="entry name" value="AAA_lid_BCS1"/>
    <property type="match status" value="1"/>
</dbReference>
<dbReference type="SMART" id="SM00382">
    <property type="entry name" value="AAA"/>
    <property type="match status" value="1"/>
</dbReference>
<keyword evidence="6" id="KW-1185">Reference proteome</keyword>
<dbReference type="EMBL" id="KB445584">
    <property type="protein sequence ID" value="EMD86807.1"/>
    <property type="molecule type" value="Genomic_DNA"/>
</dbReference>
<dbReference type="Proteomes" id="UP000016936">
    <property type="component" value="Unassembled WGS sequence"/>
</dbReference>
<reference evidence="6" key="2">
    <citation type="journal article" date="2013" name="PLoS Genet.">
        <title>Comparative genome structure, secondary metabolite, and effector coding capacity across Cochliobolus pathogens.</title>
        <authorList>
            <person name="Condon B.J."/>
            <person name="Leng Y."/>
            <person name="Wu D."/>
            <person name="Bushley K.E."/>
            <person name="Ohm R.A."/>
            <person name="Otillar R."/>
            <person name="Martin J."/>
            <person name="Schackwitz W."/>
            <person name="Grimwood J."/>
            <person name="MohdZainudin N."/>
            <person name="Xue C."/>
            <person name="Wang R."/>
            <person name="Manning V.A."/>
            <person name="Dhillon B."/>
            <person name="Tu Z.J."/>
            <person name="Steffenson B.J."/>
            <person name="Salamov A."/>
            <person name="Sun H."/>
            <person name="Lowry S."/>
            <person name="LaButti K."/>
            <person name="Han J."/>
            <person name="Copeland A."/>
            <person name="Lindquist E."/>
            <person name="Barry K."/>
            <person name="Schmutz J."/>
            <person name="Baker S.E."/>
            <person name="Ciuffetti L.M."/>
            <person name="Grigoriev I.V."/>
            <person name="Zhong S."/>
            <person name="Turgeon B.G."/>
        </authorList>
    </citation>
    <scope>NUCLEOTIDE SEQUENCE [LARGE SCALE GENOMIC DNA]</scope>
    <source>
        <strain evidence="6">C5 / ATCC 48332 / race O</strain>
    </source>
</reference>
<dbReference type="AlphaFoldDB" id="M2UFV5"/>
<name>M2UFV5_COCH5</name>
<dbReference type="GO" id="GO:0016887">
    <property type="term" value="F:ATP hydrolysis activity"/>
    <property type="evidence" value="ECO:0007669"/>
    <property type="project" value="InterPro"/>
</dbReference>
<dbReference type="Gene3D" id="3.40.50.300">
    <property type="entry name" value="P-loop containing nucleotide triphosphate hydrolases"/>
    <property type="match status" value="1"/>
</dbReference>
<dbReference type="InterPro" id="IPR050747">
    <property type="entry name" value="Mitochondrial_chaperone_BCS1"/>
</dbReference>
<dbReference type="OrthoDB" id="10251412at2759"/>
<organism evidence="5 6">
    <name type="scientific">Cochliobolus heterostrophus (strain C5 / ATCC 48332 / race O)</name>
    <name type="common">Southern corn leaf blight fungus</name>
    <name type="synonym">Bipolaris maydis</name>
    <dbReference type="NCBI Taxonomy" id="701091"/>
    <lineage>
        <taxon>Eukaryota</taxon>
        <taxon>Fungi</taxon>
        <taxon>Dikarya</taxon>
        <taxon>Ascomycota</taxon>
        <taxon>Pezizomycotina</taxon>
        <taxon>Dothideomycetes</taxon>
        <taxon>Pleosporomycetidae</taxon>
        <taxon>Pleosporales</taxon>
        <taxon>Pleosporineae</taxon>
        <taxon>Pleosporaceae</taxon>
        <taxon>Bipolaris</taxon>
    </lineage>
</organism>
<evidence type="ECO:0000259" key="4">
    <source>
        <dbReference type="SMART" id="SM00382"/>
    </source>
</evidence>
<protein>
    <recommendedName>
        <fullName evidence="4">AAA+ ATPase domain-containing protein</fullName>
    </recommendedName>
</protein>
<evidence type="ECO:0000313" key="6">
    <source>
        <dbReference type="Proteomes" id="UP000016936"/>
    </source>
</evidence>
<dbReference type="eggNOG" id="KOG0743">
    <property type="taxonomic scope" value="Eukaryota"/>
</dbReference>
<dbReference type="HOGENOM" id="CLU_010189_7_0_1"/>
<comment type="similarity">
    <text evidence="1">Belongs to the AAA ATPase family. BCS1 subfamily.</text>
</comment>
<evidence type="ECO:0000256" key="3">
    <source>
        <dbReference type="ARBA" id="ARBA00022840"/>
    </source>
</evidence>
<evidence type="ECO:0000256" key="2">
    <source>
        <dbReference type="ARBA" id="ARBA00022741"/>
    </source>
</evidence>